<dbReference type="Pfam" id="PF15978">
    <property type="entry name" value="TnsD"/>
    <property type="match status" value="1"/>
</dbReference>
<evidence type="ECO:0000313" key="4">
    <source>
        <dbReference type="Proteomes" id="UP000054870"/>
    </source>
</evidence>
<evidence type="ECO:0000259" key="1">
    <source>
        <dbReference type="Pfam" id="PF06527"/>
    </source>
</evidence>
<protein>
    <submittedName>
        <fullName evidence="3">Uncharacterized protein</fullName>
    </submittedName>
</protein>
<keyword evidence="4" id="KW-1185">Reference proteome</keyword>
<dbReference type="Pfam" id="PF06527">
    <property type="entry name" value="TniQ"/>
    <property type="match status" value="1"/>
</dbReference>
<dbReference type="Proteomes" id="UP000054870">
    <property type="component" value="Unassembled WGS sequence"/>
</dbReference>
<accession>A0A158BXI6</accession>
<sequence>MSVAMPLPYDGESLYSVIARYLEAANITAPTFALNTLFGTVARPKKELICSLAEFSRQTDLAWGLSALEIAQRYTVAPYYAVYSTQSRRTAAYAAITARDGIAPAVILQVNKSPVARNAGLRYCPRCAMEDVLEGRRPCWRRVHQLPGVFICPYHRVPLLSVRDPRATKSGVYRLDPAEHVSSWRRNAEVQTAMEISADALVRSEPQPHLRSAETEWLQLAADRGFVKANGYVDTEAIVNGLTEMYGGAYLEATGLDMSRLQPNPWPARLIRCRNVAFHPLQYILLGNFLERCDNTARRIRADLAPSKARVVCPNQYASHPAGHIIDHIRTSRTIAGKSRYHGHCRCCGIHFTFSGCSADTNIPNDVQVTQYGKDLCGAVQTMRNEGLSFPAIERAMGLPPRAARRMLQRPDEKPRARPTREQLLEWRCEWKELLRSVAPEGHLAAAMRNKYLYNRLCQYDKEWLTQCAARYENLKNQNVASEWARRDQAYKIRLQRAAATILSAGPSLVRASKVAIAAKAGLSVRRMSIRHKLPLCDAVLAELAESAEEFQVRRLEAARQTLVTADIPVTRWKLLRQAGISRVKNTAVAATVDRLIDRHSQSQSD</sequence>
<feature type="domain" description="Transposon Tn7 transposition protein TnsD C-terminal" evidence="2">
    <location>
        <begin position="206"/>
        <end position="541"/>
    </location>
</feature>
<dbReference type="OrthoDB" id="470139at2"/>
<dbReference type="EMBL" id="FCOF02000019">
    <property type="protein sequence ID" value="SAK74366.1"/>
    <property type="molecule type" value="Genomic_DNA"/>
</dbReference>
<dbReference type="InterPro" id="IPR032750">
    <property type="entry name" value="TnsD_C"/>
</dbReference>
<name>A0A158BXI6_9BURK</name>
<dbReference type="AlphaFoldDB" id="A0A158BXI6"/>
<gene>
    <name evidence="3" type="ORF">AWB75_04137</name>
</gene>
<evidence type="ECO:0000313" key="3">
    <source>
        <dbReference type="EMBL" id="SAK74366.1"/>
    </source>
</evidence>
<evidence type="ECO:0000259" key="2">
    <source>
        <dbReference type="Pfam" id="PF15978"/>
    </source>
</evidence>
<comment type="caution">
    <text evidence="3">The sequence shown here is derived from an EMBL/GenBank/DDBJ whole genome shotgun (WGS) entry which is preliminary data.</text>
</comment>
<organism evidence="3 4">
    <name type="scientific">Caballeronia catudaia</name>
    <dbReference type="NCBI Taxonomy" id="1777136"/>
    <lineage>
        <taxon>Bacteria</taxon>
        <taxon>Pseudomonadati</taxon>
        <taxon>Pseudomonadota</taxon>
        <taxon>Betaproteobacteria</taxon>
        <taxon>Burkholderiales</taxon>
        <taxon>Burkholderiaceae</taxon>
        <taxon>Caballeronia</taxon>
    </lineage>
</organism>
<proteinExistence type="predicted"/>
<feature type="domain" description="TniQ" evidence="1">
    <location>
        <begin position="5"/>
        <end position="159"/>
    </location>
</feature>
<dbReference type="InterPro" id="IPR009492">
    <property type="entry name" value="TniQ"/>
</dbReference>
<dbReference type="RefSeq" id="WP_159462793.1">
    <property type="nucleotide sequence ID" value="NZ_FCOF02000019.1"/>
</dbReference>
<reference evidence="3" key="1">
    <citation type="submission" date="2016-01" db="EMBL/GenBank/DDBJ databases">
        <authorList>
            <person name="Peeters C."/>
        </authorList>
    </citation>
    <scope>NUCLEOTIDE SEQUENCE [LARGE SCALE GENOMIC DNA]</scope>
    <source>
        <strain evidence="3">LMG 29318</strain>
    </source>
</reference>